<gene>
    <name evidence="1" type="ORF">RV045_12120</name>
</gene>
<comment type="caution">
    <text evidence="1">The sequence shown here is derived from an EMBL/GenBank/DDBJ whole genome shotgun (WGS) entry which is preliminary data.</text>
</comment>
<protein>
    <submittedName>
        <fullName evidence="1">Imm8 family immunity protein</fullName>
    </submittedName>
</protein>
<name>A0ACC6P4L3_9BURK</name>
<organism evidence="1 2">
    <name type="scientific">Amphibiibacter pelophylacis</name>
    <dbReference type="NCBI Taxonomy" id="1799477"/>
    <lineage>
        <taxon>Bacteria</taxon>
        <taxon>Pseudomonadati</taxon>
        <taxon>Pseudomonadota</taxon>
        <taxon>Betaproteobacteria</taxon>
        <taxon>Burkholderiales</taxon>
        <taxon>Sphaerotilaceae</taxon>
        <taxon>Amphibiibacter</taxon>
    </lineage>
</organism>
<dbReference type="Proteomes" id="UP001364695">
    <property type="component" value="Unassembled WGS sequence"/>
</dbReference>
<accession>A0ACC6P4L3</accession>
<reference evidence="1" key="1">
    <citation type="submission" date="2023-10" db="EMBL/GenBank/DDBJ databases">
        <title>Amphibacter perezi, gen. nov., sp. nov. a novel taxa of the family Comamonadaceae, class Betaproteobacteria isolated from the skin microbiota of Pelophylax perezi from different populations.</title>
        <authorList>
            <person name="Costa S."/>
            <person name="Proenca D.N."/>
            <person name="Lopes I."/>
            <person name="Morais P.V."/>
        </authorList>
    </citation>
    <scope>NUCLEOTIDE SEQUENCE</scope>
    <source>
        <strain evidence="1">SL12-8</strain>
    </source>
</reference>
<dbReference type="EMBL" id="JAWDIE010000021">
    <property type="protein sequence ID" value="MEJ7139168.1"/>
    <property type="molecule type" value="Genomic_DNA"/>
</dbReference>
<evidence type="ECO:0000313" key="1">
    <source>
        <dbReference type="EMBL" id="MEJ7139168.1"/>
    </source>
</evidence>
<proteinExistence type="predicted"/>
<keyword evidence="2" id="KW-1185">Reference proteome</keyword>
<sequence>MSEIIFHGVWCYDVDFENFVPELPHNFYRSINVEVGHKSLATKSTFSVTVCSFTWLAHHYSNEGPQWGRHLLLVGQYNAEEIRKAITERVLQCSRPTWEKSLEMLCRYFIWEFEDYVP</sequence>
<evidence type="ECO:0000313" key="2">
    <source>
        <dbReference type="Proteomes" id="UP001364695"/>
    </source>
</evidence>